<keyword evidence="4" id="KW-1185">Reference proteome</keyword>
<feature type="region of interest" description="Disordered" evidence="1">
    <location>
        <begin position="1"/>
        <end position="52"/>
    </location>
</feature>
<dbReference type="AlphaFoldDB" id="A0A494Z0W3"/>
<accession>A0A494Z0W3</accession>
<dbReference type="RefSeq" id="WP_121130618.1">
    <property type="nucleotide sequence ID" value="NZ_JBHUFK010000026.1"/>
</dbReference>
<keyword evidence="2" id="KW-1133">Transmembrane helix</keyword>
<name>A0A494Z0W3_9BACI</name>
<evidence type="ECO:0000256" key="2">
    <source>
        <dbReference type="SAM" id="Phobius"/>
    </source>
</evidence>
<protein>
    <submittedName>
        <fullName evidence="3">Uncharacterized protein</fullName>
    </submittedName>
</protein>
<evidence type="ECO:0000313" key="4">
    <source>
        <dbReference type="Proteomes" id="UP000281813"/>
    </source>
</evidence>
<dbReference type="OrthoDB" id="2971460at2"/>
<keyword evidence="2" id="KW-0812">Transmembrane</keyword>
<organism evidence="3 4">
    <name type="scientific">Oceanobacillus bengalensis</name>
    <dbReference type="NCBI Taxonomy" id="1435466"/>
    <lineage>
        <taxon>Bacteria</taxon>
        <taxon>Bacillati</taxon>
        <taxon>Bacillota</taxon>
        <taxon>Bacilli</taxon>
        <taxon>Bacillales</taxon>
        <taxon>Bacillaceae</taxon>
        <taxon>Oceanobacillus</taxon>
    </lineage>
</organism>
<sequence>MELKTENSNDQANDLRSLIEETIGEQQPLEPIQEDDEQHEDSKKEEKEEKREFDILNLPPRKEVHTINRFTGVKFSAPLIQFLTVIVIIGIILAGAYYYWGEEIMNLF</sequence>
<dbReference type="Proteomes" id="UP000281813">
    <property type="component" value="Unassembled WGS sequence"/>
</dbReference>
<dbReference type="EMBL" id="RBZO01000010">
    <property type="protein sequence ID" value="RKQ16119.1"/>
    <property type="molecule type" value="Genomic_DNA"/>
</dbReference>
<gene>
    <name evidence="3" type="ORF">D8M05_08450</name>
</gene>
<feature type="compositionally biased region" description="Basic and acidic residues" evidence="1">
    <location>
        <begin position="40"/>
        <end position="52"/>
    </location>
</feature>
<evidence type="ECO:0000256" key="1">
    <source>
        <dbReference type="SAM" id="MobiDB-lite"/>
    </source>
</evidence>
<keyword evidence="2" id="KW-0472">Membrane</keyword>
<evidence type="ECO:0000313" key="3">
    <source>
        <dbReference type="EMBL" id="RKQ16119.1"/>
    </source>
</evidence>
<reference evidence="3 4" key="1">
    <citation type="journal article" date="2015" name="Antonie Van Leeuwenhoek">
        <title>Oceanobacillus bengalensis sp. nov., a bacterium isolated from seawater of the Bay of Bengal.</title>
        <authorList>
            <person name="Yongchang O."/>
            <person name="Xiang W."/>
            <person name="Wang G."/>
        </authorList>
    </citation>
    <scope>NUCLEOTIDE SEQUENCE [LARGE SCALE GENOMIC DNA]</scope>
    <source>
        <strain evidence="3 4">MCCC 1K00260</strain>
    </source>
</reference>
<comment type="caution">
    <text evidence="3">The sequence shown here is derived from an EMBL/GenBank/DDBJ whole genome shotgun (WGS) entry which is preliminary data.</text>
</comment>
<proteinExistence type="predicted"/>
<feature type="transmembrane region" description="Helical" evidence="2">
    <location>
        <begin position="79"/>
        <end position="100"/>
    </location>
</feature>